<dbReference type="Proteomes" id="UP000760407">
    <property type="component" value="Unassembled WGS sequence"/>
</dbReference>
<evidence type="ECO:0000313" key="2">
    <source>
        <dbReference type="Proteomes" id="UP000760407"/>
    </source>
</evidence>
<evidence type="ECO:0008006" key="3">
    <source>
        <dbReference type="Google" id="ProtNLM"/>
    </source>
</evidence>
<protein>
    <recommendedName>
        <fullName evidence="3">LA2681-like HEPN domain-containing protein</fullName>
    </recommendedName>
</protein>
<evidence type="ECO:0000313" key="1">
    <source>
        <dbReference type="EMBL" id="MBK2303255.1"/>
    </source>
</evidence>
<dbReference type="RefSeq" id="WP_200167642.1">
    <property type="nucleotide sequence ID" value="NZ_JACTSG010000007.1"/>
</dbReference>
<sequence>MLEIQIEEVTGFSFDYYKECYKNLYSFMKSNDIFDYQILKYLFSFAYANAGAYLEMNILGTKTYRQLNKNDKNACLLHYHKHFFNNYMISSEKFLLWYKENMDRFDIKHTGFFDIHFDHYINIICLLNIMKDVADDYTWDIGKLLSSFHGYHKCLKAEKDIYLSNKKHNIFEYFYISLDLFRDNNENLRLIDISKYNNSYNIANIQQMIFTRWQAFCCMSDIVIEVEGLLAEEVIDGCMSVTRNHLIEKLSLLKEFICKLYEDPITARFEWFMDKVNHTQDPLGKTDSIKIRDGRIDKSNPYTRILFYKCLYGTPHKILEGEYKEKVSELEIFKNNKSVETVYFTEFFKDKRDCNKLITDSKELDKSIKDFWLEDNYLYVLDLILLEKILSIKLPHRSLSKYIDYDENFSTYEHRVKARLNNSYITWLSLAEALAELESNKSHGVTTK</sequence>
<keyword evidence="2" id="KW-1185">Reference proteome</keyword>
<organism evidence="1 2">
    <name type="scientific">Francisella philomiragia</name>
    <dbReference type="NCBI Taxonomy" id="28110"/>
    <lineage>
        <taxon>Bacteria</taxon>
        <taxon>Pseudomonadati</taxon>
        <taxon>Pseudomonadota</taxon>
        <taxon>Gammaproteobacteria</taxon>
        <taxon>Thiotrichales</taxon>
        <taxon>Francisellaceae</taxon>
        <taxon>Francisella</taxon>
    </lineage>
</organism>
<accession>A0ABS1GEM3</accession>
<comment type="caution">
    <text evidence="1">The sequence shown here is derived from an EMBL/GenBank/DDBJ whole genome shotgun (WGS) entry which is preliminary data.</text>
</comment>
<name>A0ABS1GEM3_9GAMM</name>
<dbReference type="EMBL" id="JACTSG010000007">
    <property type="protein sequence ID" value="MBK2303255.1"/>
    <property type="molecule type" value="Genomic_DNA"/>
</dbReference>
<proteinExistence type="predicted"/>
<reference evidence="1 2" key="1">
    <citation type="submission" date="2020-08" db="EMBL/GenBank/DDBJ databases">
        <title>Comparative genomics of Francisella species.</title>
        <authorList>
            <person name="Sahl J."/>
            <person name="Sjodin A."/>
            <person name="Wagner D."/>
            <person name="Forsman M."/>
        </authorList>
    </citation>
    <scope>NUCLEOTIDE SEQUENCE [LARGE SCALE GENOMIC DNA]</scope>
    <source>
        <strain evidence="1 2">F1093</strain>
    </source>
</reference>
<gene>
    <name evidence="1" type="ORF">IBE52_10045</name>
</gene>